<keyword evidence="5 8" id="KW-0812">Transmembrane</keyword>
<dbReference type="Pfam" id="PF00535">
    <property type="entry name" value="Glycos_transf_2"/>
    <property type="match status" value="1"/>
</dbReference>
<evidence type="ECO:0000256" key="1">
    <source>
        <dbReference type="ARBA" id="ARBA00004141"/>
    </source>
</evidence>
<evidence type="ECO:0000313" key="12">
    <source>
        <dbReference type="Proteomes" id="UP000192934"/>
    </source>
</evidence>
<feature type="transmembrane region" description="Helical" evidence="8">
    <location>
        <begin position="350"/>
        <end position="369"/>
    </location>
</feature>
<comment type="subcellular location">
    <subcellularLocation>
        <location evidence="1">Membrane</location>
        <topology evidence="1">Multi-pass membrane protein</topology>
    </subcellularLocation>
</comment>
<evidence type="ECO:0000256" key="4">
    <source>
        <dbReference type="ARBA" id="ARBA00022679"/>
    </source>
</evidence>
<dbReference type="Proteomes" id="UP000192934">
    <property type="component" value="Chromosome I"/>
</dbReference>
<dbReference type="PANTHER" id="PTHR43398:SF1">
    <property type="entry name" value="DOLICHOL-PHOSPHATE MANNOSYLTRANSFERASE SUBUNIT 1"/>
    <property type="match status" value="1"/>
</dbReference>
<sequence>MIDMREDETRAAADGPIALAIIIPVFQESANIAELAARLAAVLEGVAWEAIFVDDNSPDGTADAARALARTDRRIRVIERVGRRGLASAVIEGMLATAAPLVAVIDGDLQHDEALLPRMLAAMEADPALDLAIGSRFVAGGSDAGLSDKRAAQSRLATRLSRGAIGADLKDPMSGFFMARIETIREVLPRLSAIGFKILLDIFTSARRPLKFVELPYAFRSRGAGASKLDRAIAFEYLVMLYDKAFGRIVPARFALFSAIGALGVAVHFAFLTAMFQGANTSFAAAQAVATLGAMTFNFALNNSLTYRDRQLRGPKQLLKGWLSFCVVCSVGALANVGVATWLFETRHALWTLSALAGIAVGAVWNFALSSRFTWSRF</sequence>
<comment type="similarity">
    <text evidence="2">Belongs to the glycosyltransferase 2 family.</text>
</comment>
<accession>A0A1X7GCD3</accession>
<keyword evidence="4 11" id="KW-0808">Transferase</keyword>
<evidence type="ECO:0000259" key="10">
    <source>
        <dbReference type="Pfam" id="PF04138"/>
    </source>
</evidence>
<dbReference type="GO" id="GO:0000271">
    <property type="term" value="P:polysaccharide biosynthetic process"/>
    <property type="evidence" value="ECO:0007669"/>
    <property type="project" value="InterPro"/>
</dbReference>
<dbReference type="GO" id="GO:0009247">
    <property type="term" value="P:glycolipid biosynthetic process"/>
    <property type="evidence" value="ECO:0007669"/>
    <property type="project" value="TreeGrafter"/>
</dbReference>
<reference evidence="12" key="1">
    <citation type="submission" date="2017-04" db="EMBL/GenBank/DDBJ databases">
        <authorList>
            <person name="Varghese N."/>
            <person name="Submissions S."/>
        </authorList>
    </citation>
    <scope>NUCLEOTIDE SEQUENCE [LARGE SCALE GENOMIC DNA]</scope>
    <source>
        <strain evidence="12">Dd16</strain>
    </source>
</reference>
<evidence type="ECO:0000256" key="5">
    <source>
        <dbReference type="ARBA" id="ARBA00022692"/>
    </source>
</evidence>
<dbReference type="SUPFAM" id="SSF53448">
    <property type="entry name" value="Nucleotide-diphospho-sugar transferases"/>
    <property type="match status" value="1"/>
</dbReference>
<feature type="transmembrane region" description="Helical" evidence="8">
    <location>
        <begin position="254"/>
        <end position="276"/>
    </location>
</feature>
<organism evidence="11 12">
    <name type="scientific">Allosphingosinicella indica</name>
    <dbReference type="NCBI Taxonomy" id="941907"/>
    <lineage>
        <taxon>Bacteria</taxon>
        <taxon>Pseudomonadati</taxon>
        <taxon>Pseudomonadota</taxon>
        <taxon>Alphaproteobacteria</taxon>
        <taxon>Sphingomonadales</taxon>
        <taxon>Sphingomonadaceae</taxon>
        <taxon>Allosphingosinicella</taxon>
    </lineage>
</organism>
<dbReference type="AlphaFoldDB" id="A0A1X7GCD3"/>
<dbReference type="InterPro" id="IPR029044">
    <property type="entry name" value="Nucleotide-diphossugar_trans"/>
</dbReference>
<keyword evidence="6 8" id="KW-1133">Transmembrane helix</keyword>
<evidence type="ECO:0000256" key="3">
    <source>
        <dbReference type="ARBA" id="ARBA00022676"/>
    </source>
</evidence>
<dbReference type="Pfam" id="PF04138">
    <property type="entry name" value="GtrA_DPMS_TM"/>
    <property type="match status" value="1"/>
</dbReference>
<evidence type="ECO:0000259" key="9">
    <source>
        <dbReference type="Pfam" id="PF00535"/>
    </source>
</evidence>
<dbReference type="Gene3D" id="3.90.550.10">
    <property type="entry name" value="Spore Coat Polysaccharide Biosynthesis Protein SpsA, Chain A"/>
    <property type="match status" value="1"/>
</dbReference>
<dbReference type="InterPro" id="IPR001173">
    <property type="entry name" value="Glyco_trans_2-like"/>
</dbReference>
<evidence type="ECO:0000313" key="11">
    <source>
        <dbReference type="EMBL" id="SMF67448.1"/>
    </source>
</evidence>
<dbReference type="InterPro" id="IPR039528">
    <property type="entry name" value="DPM1-like"/>
</dbReference>
<evidence type="ECO:0000256" key="7">
    <source>
        <dbReference type="ARBA" id="ARBA00023136"/>
    </source>
</evidence>
<dbReference type="STRING" id="941907.SAMN06295910_1509"/>
<dbReference type="InterPro" id="IPR007267">
    <property type="entry name" value="GtrA_DPMS_TM"/>
</dbReference>
<evidence type="ECO:0000256" key="6">
    <source>
        <dbReference type="ARBA" id="ARBA00022989"/>
    </source>
</evidence>
<evidence type="ECO:0000256" key="8">
    <source>
        <dbReference type="SAM" id="Phobius"/>
    </source>
</evidence>
<keyword evidence="7 8" id="KW-0472">Membrane</keyword>
<feature type="transmembrane region" description="Helical" evidence="8">
    <location>
        <begin position="322"/>
        <end position="344"/>
    </location>
</feature>
<keyword evidence="3 11" id="KW-0328">Glycosyltransferase</keyword>
<dbReference type="EMBL" id="LT840185">
    <property type="protein sequence ID" value="SMF67448.1"/>
    <property type="molecule type" value="Genomic_DNA"/>
</dbReference>
<name>A0A1X7GCD3_9SPHN</name>
<feature type="domain" description="Glycosyltransferase 2-like" evidence="9">
    <location>
        <begin position="21"/>
        <end position="186"/>
    </location>
</feature>
<dbReference type="GO" id="GO:0004582">
    <property type="term" value="F:dolichyl-phosphate beta-D-mannosyltransferase activity"/>
    <property type="evidence" value="ECO:0007669"/>
    <property type="project" value="InterPro"/>
</dbReference>
<feature type="domain" description="GtrA/DPMS transmembrane" evidence="10">
    <location>
        <begin position="257"/>
        <end position="375"/>
    </location>
</feature>
<keyword evidence="12" id="KW-1185">Reference proteome</keyword>
<protein>
    <submittedName>
        <fullName evidence="11">Dolichol-phosphate mannosyltransferase</fullName>
    </submittedName>
</protein>
<gene>
    <name evidence="11" type="ORF">SAMN06295910_1509</name>
</gene>
<proteinExistence type="inferred from homology"/>
<feature type="transmembrane region" description="Helical" evidence="8">
    <location>
        <begin position="282"/>
        <end position="301"/>
    </location>
</feature>
<dbReference type="CDD" id="cd06442">
    <property type="entry name" value="DPM1_like"/>
    <property type="match status" value="1"/>
</dbReference>
<dbReference type="PANTHER" id="PTHR43398">
    <property type="entry name" value="DOLICHOL-PHOSPHATE MANNOSYLTRANSFERASE SUBUNIT 1"/>
    <property type="match status" value="1"/>
</dbReference>
<dbReference type="GO" id="GO:0016020">
    <property type="term" value="C:membrane"/>
    <property type="evidence" value="ECO:0007669"/>
    <property type="project" value="UniProtKB-SubCell"/>
</dbReference>
<dbReference type="RefSeq" id="WP_244552290.1">
    <property type="nucleotide sequence ID" value="NZ_LT840185.1"/>
</dbReference>
<evidence type="ECO:0000256" key="2">
    <source>
        <dbReference type="ARBA" id="ARBA00006739"/>
    </source>
</evidence>